<keyword evidence="3 9" id="KW-0378">Hydrolase</keyword>
<dbReference type="CDD" id="cd06141">
    <property type="entry name" value="WRN_exo"/>
    <property type="match status" value="1"/>
</dbReference>
<dbReference type="InterPro" id="IPR036397">
    <property type="entry name" value="RNaseH_sf"/>
</dbReference>
<evidence type="ECO:0000256" key="1">
    <source>
        <dbReference type="ARBA" id="ARBA00022722"/>
    </source>
</evidence>
<evidence type="ECO:0000256" key="4">
    <source>
        <dbReference type="ARBA" id="ARBA00022839"/>
    </source>
</evidence>
<sequence length="194" mass="22276">MIEKYVNIISKEEISLLPLEEFKGRIITLLTEKEADKAVAYLSKYPMIGFDTETRPSFKKGQRYKVSLIQLSTDDTCFLFRLNYMGFPGSLEHLLGNANILKVGLSLQDDFGAMRKRIEIEPQNFLDLQAYVKQFGIEEASLQKIYAILFQKKISKGQRLSNWEADVLTSSQQKYAALDAWACLQIYKQLNNLS</sequence>
<name>A0ABZ2INW2_9BACT</name>
<dbReference type="InterPro" id="IPR002562">
    <property type="entry name" value="3'-5'_exonuclease_dom"/>
</dbReference>
<keyword evidence="5" id="KW-0460">Magnesium</keyword>
<evidence type="ECO:0000259" key="8">
    <source>
        <dbReference type="SMART" id="SM00474"/>
    </source>
</evidence>
<keyword evidence="2" id="KW-0479">Metal-binding</keyword>
<evidence type="ECO:0000256" key="2">
    <source>
        <dbReference type="ARBA" id="ARBA00022723"/>
    </source>
</evidence>
<dbReference type="GO" id="GO:0004527">
    <property type="term" value="F:exonuclease activity"/>
    <property type="evidence" value="ECO:0007669"/>
    <property type="project" value="UniProtKB-KW"/>
</dbReference>
<gene>
    <name evidence="9" type="ORF">NEE14_007115</name>
</gene>
<evidence type="ECO:0000313" key="9">
    <source>
        <dbReference type="EMBL" id="WWV67716.1"/>
    </source>
</evidence>
<dbReference type="PANTHER" id="PTHR13620:SF109">
    <property type="entry name" value="3'-5' EXONUCLEASE"/>
    <property type="match status" value="1"/>
</dbReference>
<reference evidence="9 10" key="1">
    <citation type="submission" date="2024-02" db="EMBL/GenBank/DDBJ databases">
        <title>Whole genome sequencing of Parabacteroides sp. AD58.</title>
        <authorList>
            <person name="Chaplin A.V."/>
            <person name="Pikina A.P."/>
            <person name="Sokolova S.R."/>
            <person name="Korostin D.O."/>
            <person name="Efimov B.A."/>
        </authorList>
    </citation>
    <scope>NUCLEOTIDE SEQUENCE [LARGE SCALE GENOMIC DNA]</scope>
    <source>
        <strain evidence="9 10">AD58</strain>
    </source>
</reference>
<keyword evidence="4 9" id="KW-0269">Exonuclease</keyword>
<evidence type="ECO:0000256" key="6">
    <source>
        <dbReference type="ARBA" id="ARBA00040531"/>
    </source>
</evidence>
<organism evidence="9 10">
    <name type="scientific">Parabacteroides absconsus</name>
    <dbReference type="NCBI Taxonomy" id="2951805"/>
    <lineage>
        <taxon>Bacteria</taxon>
        <taxon>Pseudomonadati</taxon>
        <taxon>Bacteroidota</taxon>
        <taxon>Bacteroidia</taxon>
        <taxon>Bacteroidales</taxon>
        <taxon>Tannerellaceae</taxon>
        <taxon>Parabacteroides</taxon>
    </lineage>
</organism>
<keyword evidence="1" id="KW-0540">Nuclease</keyword>
<dbReference type="Pfam" id="PF01612">
    <property type="entry name" value="DNA_pol_A_exo1"/>
    <property type="match status" value="1"/>
</dbReference>
<dbReference type="InterPro" id="IPR012337">
    <property type="entry name" value="RNaseH-like_sf"/>
</dbReference>
<protein>
    <recommendedName>
        <fullName evidence="6">3'-5' exonuclease</fullName>
    </recommendedName>
    <alternativeName>
        <fullName evidence="7">Werner Syndrome-like exonuclease</fullName>
    </alternativeName>
</protein>
<dbReference type="Proteomes" id="UP001320603">
    <property type="component" value="Chromosome"/>
</dbReference>
<accession>A0ABZ2INW2</accession>
<evidence type="ECO:0000256" key="7">
    <source>
        <dbReference type="ARBA" id="ARBA00042761"/>
    </source>
</evidence>
<evidence type="ECO:0000313" key="10">
    <source>
        <dbReference type="Proteomes" id="UP001320603"/>
    </source>
</evidence>
<evidence type="ECO:0000256" key="5">
    <source>
        <dbReference type="ARBA" id="ARBA00022842"/>
    </source>
</evidence>
<evidence type="ECO:0000256" key="3">
    <source>
        <dbReference type="ARBA" id="ARBA00022801"/>
    </source>
</evidence>
<dbReference type="SUPFAM" id="SSF53098">
    <property type="entry name" value="Ribonuclease H-like"/>
    <property type="match status" value="1"/>
</dbReference>
<feature type="domain" description="3'-5' exonuclease" evidence="8">
    <location>
        <begin position="26"/>
        <end position="194"/>
    </location>
</feature>
<dbReference type="InterPro" id="IPR051132">
    <property type="entry name" value="3-5_Exonuclease_domain"/>
</dbReference>
<keyword evidence="10" id="KW-1185">Reference proteome</keyword>
<dbReference type="RefSeq" id="WP_251967969.1">
    <property type="nucleotide sequence ID" value="NZ_CP146284.1"/>
</dbReference>
<dbReference type="Gene3D" id="3.30.420.10">
    <property type="entry name" value="Ribonuclease H-like superfamily/Ribonuclease H"/>
    <property type="match status" value="1"/>
</dbReference>
<dbReference type="PANTHER" id="PTHR13620">
    <property type="entry name" value="3-5 EXONUCLEASE"/>
    <property type="match status" value="1"/>
</dbReference>
<dbReference type="SMART" id="SM00474">
    <property type="entry name" value="35EXOc"/>
    <property type="match status" value="1"/>
</dbReference>
<dbReference type="EMBL" id="CP146284">
    <property type="protein sequence ID" value="WWV67716.1"/>
    <property type="molecule type" value="Genomic_DNA"/>
</dbReference>
<proteinExistence type="predicted"/>